<evidence type="ECO:0000256" key="1">
    <source>
        <dbReference type="ARBA" id="ARBA00022723"/>
    </source>
</evidence>
<proteinExistence type="predicted"/>
<feature type="non-terminal residue" evidence="4">
    <location>
        <position position="1"/>
    </location>
</feature>
<dbReference type="SUPFAM" id="SSF51197">
    <property type="entry name" value="Clavaminate synthase-like"/>
    <property type="match status" value="1"/>
</dbReference>
<evidence type="ECO:0000256" key="2">
    <source>
        <dbReference type="ARBA" id="ARBA00022896"/>
    </source>
</evidence>
<name>A0A151T6H0_CAJCA</name>
<evidence type="ECO:0000313" key="4">
    <source>
        <dbReference type="EMBL" id="KYP62621.1"/>
    </source>
</evidence>
<accession>A0A151T6H0</accession>
<dbReference type="InterPro" id="IPR050295">
    <property type="entry name" value="Plant_2OG-oxidoreductases"/>
</dbReference>
<dbReference type="STRING" id="3821.A0A151T6H0"/>
<dbReference type="AlphaFoldDB" id="A0A151T6H0"/>
<organism evidence="4 5">
    <name type="scientific">Cajanus cajan</name>
    <name type="common">Pigeon pea</name>
    <name type="synonym">Cajanus indicus</name>
    <dbReference type="NCBI Taxonomy" id="3821"/>
    <lineage>
        <taxon>Eukaryota</taxon>
        <taxon>Viridiplantae</taxon>
        <taxon>Streptophyta</taxon>
        <taxon>Embryophyta</taxon>
        <taxon>Tracheophyta</taxon>
        <taxon>Spermatophyta</taxon>
        <taxon>Magnoliopsida</taxon>
        <taxon>eudicotyledons</taxon>
        <taxon>Gunneridae</taxon>
        <taxon>Pentapetalae</taxon>
        <taxon>rosids</taxon>
        <taxon>fabids</taxon>
        <taxon>Fabales</taxon>
        <taxon>Fabaceae</taxon>
        <taxon>Papilionoideae</taxon>
        <taxon>50 kb inversion clade</taxon>
        <taxon>NPAAA clade</taxon>
        <taxon>indigoferoid/millettioid clade</taxon>
        <taxon>Phaseoleae</taxon>
        <taxon>Cajanus</taxon>
    </lineage>
</organism>
<evidence type="ECO:0000313" key="5">
    <source>
        <dbReference type="Proteomes" id="UP000075243"/>
    </source>
</evidence>
<gene>
    <name evidence="4" type="ORF">KK1_017162</name>
</gene>
<sequence>AIVVSENQNLEWADMFFINTLPINTRNHRLFPNFPQPLRANLENYSLEVKKLCLTIIEHMIILTNGIYRSILLTPRKERIFIATFHRPQTNGVIGPTSSLLTSEKAALFKRIVVGDYSKAFFSSELKGKSCLDFIKIQNEIGTSSAE</sequence>
<evidence type="ECO:0000256" key="3">
    <source>
        <dbReference type="ARBA" id="ARBA00023004"/>
    </source>
</evidence>
<reference evidence="4 5" key="1">
    <citation type="journal article" date="2012" name="Nat. Biotechnol.">
        <title>Draft genome sequence of pigeonpea (Cajanus cajan), an orphan legume crop of resource-poor farmers.</title>
        <authorList>
            <person name="Varshney R.K."/>
            <person name="Chen W."/>
            <person name="Li Y."/>
            <person name="Bharti A.K."/>
            <person name="Saxena R.K."/>
            <person name="Schlueter J.A."/>
            <person name="Donoghue M.T."/>
            <person name="Azam S."/>
            <person name="Fan G."/>
            <person name="Whaley A.M."/>
            <person name="Farmer A.D."/>
            <person name="Sheridan J."/>
            <person name="Iwata A."/>
            <person name="Tuteja R."/>
            <person name="Penmetsa R.V."/>
            <person name="Wu W."/>
            <person name="Upadhyaya H.D."/>
            <person name="Yang S.P."/>
            <person name="Shah T."/>
            <person name="Saxena K.B."/>
            <person name="Michael T."/>
            <person name="McCombie W.R."/>
            <person name="Yang B."/>
            <person name="Zhang G."/>
            <person name="Yang H."/>
            <person name="Wang J."/>
            <person name="Spillane C."/>
            <person name="Cook D.R."/>
            <person name="May G.D."/>
            <person name="Xu X."/>
            <person name="Jackson S.A."/>
        </authorList>
    </citation>
    <scope>NUCLEOTIDE SEQUENCE [LARGE SCALE GENOMIC DNA]</scope>
    <source>
        <strain evidence="5">cv. Asha</strain>
    </source>
</reference>
<dbReference type="Gene3D" id="2.60.120.330">
    <property type="entry name" value="B-lactam Antibiotic, Isopenicillin N Synthase, Chain"/>
    <property type="match status" value="1"/>
</dbReference>
<keyword evidence="1" id="KW-0479">Metal-binding</keyword>
<keyword evidence="5" id="KW-1185">Reference proteome</keyword>
<dbReference type="Gramene" id="C.cajan_16674.t">
    <property type="protein sequence ID" value="C.cajan_16674.t"/>
    <property type="gene ID" value="C.cajan_16674"/>
</dbReference>
<keyword evidence="2" id="KW-0847">Vitamin C</keyword>
<dbReference type="GO" id="GO:0046872">
    <property type="term" value="F:metal ion binding"/>
    <property type="evidence" value="ECO:0007669"/>
    <property type="project" value="UniProtKB-KW"/>
</dbReference>
<dbReference type="Proteomes" id="UP000075243">
    <property type="component" value="Chromosome 8"/>
</dbReference>
<keyword evidence="3" id="KW-0408">Iron</keyword>
<dbReference type="EMBL" id="CM003610">
    <property type="protein sequence ID" value="KYP62621.1"/>
    <property type="molecule type" value="Genomic_DNA"/>
</dbReference>
<dbReference type="GO" id="GO:0031418">
    <property type="term" value="F:L-ascorbic acid binding"/>
    <property type="evidence" value="ECO:0007669"/>
    <property type="project" value="UniProtKB-KW"/>
</dbReference>
<dbReference type="InterPro" id="IPR027443">
    <property type="entry name" value="IPNS-like_sf"/>
</dbReference>
<dbReference type="PANTHER" id="PTHR47991">
    <property type="entry name" value="OXOGLUTARATE/IRON-DEPENDENT DIOXYGENASE"/>
    <property type="match status" value="1"/>
</dbReference>
<protein>
    <submittedName>
        <fullName evidence="4">Protein SRG1</fullName>
    </submittedName>
</protein>